<feature type="region of interest" description="Disordered" evidence="1">
    <location>
        <begin position="71"/>
        <end position="136"/>
    </location>
</feature>
<sequence>MSGLLQRFTQPSAVSQFPAAAGGGSKLTSTLGNVQQAIKMAQSAMPVIQQYGPMVKNIPMMINMLKAFNEEDGSDVDEETAKSEAAHSVSSEEEGDKIEMEQENLYKIEAADKPKRKTVRKARTTQSGNSVPKLYI</sequence>
<accession>A0ABX7VRN5</accession>
<dbReference type="EMBL" id="CP046956">
    <property type="protein sequence ID" value="QTM99592.1"/>
    <property type="molecule type" value="Genomic_DNA"/>
</dbReference>
<proteinExistence type="predicted"/>
<feature type="compositionally biased region" description="Basic and acidic residues" evidence="1">
    <location>
        <begin position="97"/>
        <end position="113"/>
    </location>
</feature>
<keyword evidence="3" id="KW-1185">Reference proteome</keyword>
<reference evidence="2 3" key="1">
    <citation type="submission" date="2019-12" db="EMBL/GenBank/DDBJ databases">
        <title>The whole genome sequencing of a strain isolated from a Mars analog, Dalangtan Playa.</title>
        <authorList>
            <person name="Huang T."/>
        </authorList>
    </citation>
    <scope>NUCLEOTIDE SEQUENCE [LARGE SCALE GENOMIC DNA]</scope>
    <source>
        <strain evidence="2 3">DP4-553-S</strain>
    </source>
</reference>
<feature type="compositionally biased region" description="Basic residues" evidence="1">
    <location>
        <begin position="114"/>
        <end position="123"/>
    </location>
</feature>
<protein>
    <recommendedName>
        <fullName evidence="4">YqfQ-like protein</fullName>
    </recommendedName>
</protein>
<evidence type="ECO:0000256" key="1">
    <source>
        <dbReference type="SAM" id="MobiDB-lite"/>
    </source>
</evidence>
<evidence type="ECO:0008006" key="4">
    <source>
        <dbReference type="Google" id="ProtNLM"/>
    </source>
</evidence>
<evidence type="ECO:0000313" key="3">
    <source>
        <dbReference type="Proteomes" id="UP000665043"/>
    </source>
</evidence>
<organism evidence="2 3">
    <name type="scientific">Sediminibacillus dalangtanensis</name>
    <dbReference type="NCBI Taxonomy" id="2729421"/>
    <lineage>
        <taxon>Bacteria</taxon>
        <taxon>Bacillati</taxon>
        <taxon>Bacillota</taxon>
        <taxon>Bacilli</taxon>
        <taxon>Bacillales</taxon>
        <taxon>Bacillaceae</taxon>
        <taxon>Sediminibacillus</taxon>
    </lineage>
</organism>
<dbReference type="InterPro" id="IPR025571">
    <property type="entry name" value="YqfQ"/>
</dbReference>
<evidence type="ECO:0000313" key="2">
    <source>
        <dbReference type="EMBL" id="QTM99592.1"/>
    </source>
</evidence>
<name>A0ABX7VRN5_9BACI</name>
<gene>
    <name evidence="2" type="ORF">ERJ70_09955</name>
</gene>
<dbReference type="Pfam" id="PF14181">
    <property type="entry name" value="YqfQ"/>
    <property type="match status" value="1"/>
</dbReference>
<dbReference type="RefSeq" id="WP_209368981.1">
    <property type="nucleotide sequence ID" value="NZ_CP046956.1"/>
</dbReference>
<dbReference type="Proteomes" id="UP000665043">
    <property type="component" value="Chromosome"/>
</dbReference>